<dbReference type="EMBL" id="WIXE01017859">
    <property type="protein sequence ID" value="KAK5971388.1"/>
    <property type="molecule type" value="Genomic_DNA"/>
</dbReference>
<protein>
    <submittedName>
        <fullName evidence="1">Uncharacterized protein</fullName>
    </submittedName>
</protein>
<keyword evidence="3" id="KW-1185">Reference proteome</keyword>
<accession>A0AAN8F2M8</accession>
<dbReference type="EMBL" id="WIXE01026184">
    <property type="protein sequence ID" value="KAK5964123.1"/>
    <property type="molecule type" value="Genomic_DNA"/>
</dbReference>
<comment type="caution">
    <text evidence="1">The sequence shown here is derived from an EMBL/GenBank/DDBJ whole genome shotgun (WGS) entry which is preliminary data.</text>
</comment>
<dbReference type="Gene3D" id="3.15.10.10">
    <property type="entry name" value="Bactericidal permeability-increasing protein, domain 1"/>
    <property type="match status" value="1"/>
</dbReference>
<dbReference type="AlphaFoldDB" id="A0AAN8F2M8"/>
<proteinExistence type="predicted"/>
<dbReference type="Proteomes" id="UP001331761">
    <property type="component" value="Unassembled WGS sequence"/>
</dbReference>
<organism evidence="1 3">
    <name type="scientific">Trichostrongylus colubriformis</name>
    <name type="common">Black scour worm</name>
    <dbReference type="NCBI Taxonomy" id="6319"/>
    <lineage>
        <taxon>Eukaryota</taxon>
        <taxon>Metazoa</taxon>
        <taxon>Ecdysozoa</taxon>
        <taxon>Nematoda</taxon>
        <taxon>Chromadorea</taxon>
        <taxon>Rhabditida</taxon>
        <taxon>Rhabditina</taxon>
        <taxon>Rhabditomorpha</taxon>
        <taxon>Strongyloidea</taxon>
        <taxon>Trichostrongylidae</taxon>
        <taxon>Trichostrongylus</taxon>
    </lineage>
</organism>
<evidence type="ECO:0000313" key="2">
    <source>
        <dbReference type="EMBL" id="KAK5971388.1"/>
    </source>
</evidence>
<reference evidence="1 3" key="1">
    <citation type="submission" date="2019-10" db="EMBL/GenBank/DDBJ databases">
        <title>Assembly and Annotation for the nematode Trichostrongylus colubriformis.</title>
        <authorList>
            <person name="Martin J."/>
        </authorList>
    </citation>
    <scope>NUCLEOTIDE SEQUENCE [LARGE SCALE GENOMIC DNA]</scope>
    <source>
        <strain evidence="1">G859</strain>
        <tissue evidence="1">Whole worm</tissue>
    </source>
</reference>
<evidence type="ECO:0000313" key="1">
    <source>
        <dbReference type="EMBL" id="KAK5964123.1"/>
    </source>
</evidence>
<evidence type="ECO:0000313" key="3">
    <source>
        <dbReference type="Proteomes" id="UP001331761"/>
    </source>
</evidence>
<name>A0AAN8F2M8_TRICO</name>
<sequence>MEQMLFSIGVRGKIRMESTNAELDVILTWSNFTFTPNISMTSNLTIEFTRYLREFNLFKSRVEKYATRAINKKISKKLAGVIVKKLNPILRKLKKKLKKMKLYKKYDIEWTTQNQTLRVAVKPKRLVENHTEDNLVDC</sequence>
<gene>
    <name evidence="2" type="ORF">GCK32_019941</name>
    <name evidence="1" type="ORF">GCK32_020373</name>
</gene>